<evidence type="ECO:0000313" key="2">
    <source>
        <dbReference type="Proteomes" id="UP001148838"/>
    </source>
</evidence>
<dbReference type="EMBL" id="JAJSOF020000029">
    <property type="protein sequence ID" value="KAJ4431811.1"/>
    <property type="molecule type" value="Genomic_DNA"/>
</dbReference>
<sequence>MAGLCEGGNESPGSLKAIDETRRFVSALHAPALGSMPHSASYTYVRQLPLCLVRASLSPRAQELRGFVLDSSTDKLDILKRLDEEETISGIPRSTIYYWKRNRAALEEYCASTSSNDKRRTLKQPSVVKYDKELFLWFPEQRRKVAICGERMSADTVAAEEYKTTFRDLELREAYADAALPYRTVARWVKTFREGRDAVQDNLHTGRPRVEDNTVQLLASLLDADGLRVS</sequence>
<dbReference type="Proteomes" id="UP001148838">
    <property type="component" value="Unassembled WGS sequence"/>
</dbReference>
<accession>A0ABQ8SDP1</accession>
<name>A0ABQ8SDP1_PERAM</name>
<evidence type="ECO:0008006" key="3">
    <source>
        <dbReference type="Google" id="ProtNLM"/>
    </source>
</evidence>
<organism evidence="1 2">
    <name type="scientific">Periplaneta americana</name>
    <name type="common">American cockroach</name>
    <name type="synonym">Blatta americana</name>
    <dbReference type="NCBI Taxonomy" id="6978"/>
    <lineage>
        <taxon>Eukaryota</taxon>
        <taxon>Metazoa</taxon>
        <taxon>Ecdysozoa</taxon>
        <taxon>Arthropoda</taxon>
        <taxon>Hexapoda</taxon>
        <taxon>Insecta</taxon>
        <taxon>Pterygota</taxon>
        <taxon>Neoptera</taxon>
        <taxon>Polyneoptera</taxon>
        <taxon>Dictyoptera</taxon>
        <taxon>Blattodea</taxon>
        <taxon>Blattoidea</taxon>
        <taxon>Blattidae</taxon>
        <taxon>Blattinae</taxon>
        <taxon>Periplaneta</taxon>
    </lineage>
</organism>
<proteinExistence type="predicted"/>
<protein>
    <recommendedName>
        <fullName evidence="3">Mos1 transposase HTH domain-containing protein</fullName>
    </recommendedName>
</protein>
<reference evidence="1 2" key="1">
    <citation type="journal article" date="2022" name="Allergy">
        <title>Genome assembly and annotation of Periplaneta americana reveal a comprehensive cockroach allergen profile.</title>
        <authorList>
            <person name="Wang L."/>
            <person name="Xiong Q."/>
            <person name="Saelim N."/>
            <person name="Wang L."/>
            <person name="Nong W."/>
            <person name="Wan A.T."/>
            <person name="Shi M."/>
            <person name="Liu X."/>
            <person name="Cao Q."/>
            <person name="Hui J.H.L."/>
            <person name="Sookrung N."/>
            <person name="Leung T.F."/>
            <person name="Tungtrongchitr A."/>
            <person name="Tsui S.K.W."/>
        </authorList>
    </citation>
    <scope>NUCLEOTIDE SEQUENCE [LARGE SCALE GENOMIC DNA]</scope>
    <source>
        <strain evidence="1">PWHHKU_190912</strain>
    </source>
</reference>
<gene>
    <name evidence="1" type="ORF">ANN_20416</name>
</gene>
<comment type="caution">
    <text evidence="1">The sequence shown here is derived from an EMBL/GenBank/DDBJ whole genome shotgun (WGS) entry which is preliminary data.</text>
</comment>
<keyword evidence="2" id="KW-1185">Reference proteome</keyword>
<evidence type="ECO:0000313" key="1">
    <source>
        <dbReference type="EMBL" id="KAJ4431811.1"/>
    </source>
</evidence>